<keyword evidence="2" id="KW-0808">Transferase</keyword>
<evidence type="ECO:0000313" key="2">
    <source>
        <dbReference type="EMBL" id="MBA2225840.1"/>
    </source>
</evidence>
<dbReference type="EMBL" id="JACEFB010000003">
    <property type="protein sequence ID" value="MBA2225840.1"/>
    <property type="molecule type" value="Genomic_DNA"/>
</dbReference>
<dbReference type="Gene3D" id="3.90.550.10">
    <property type="entry name" value="Spore Coat Polysaccharide Biosynthesis Protein SpsA, Chain A"/>
    <property type="match status" value="1"/>
</dbReference>
<dbReference type="AlphaFoldDB" id="A0A7V8VD64"/>
<dbReference type="CDD" id="cd00761">
    <property type="entry name" value="Glyco_tranf_GTA_type"/>
    <property type="match status" value="1"/>
</dbReference>
<evidence type="ECO:0000259" key="1">
    <source>
        <dbReference type="Pfam" id="PF00535"/>
    </source>
</evidence>
<reference evidence="2 3" key="1">
    <citation type="submission" date="2020-07" db="EMBL/GenBank/DDBJ databases">
        <title>Thermogemmata thermophila gen. nov., sp. nov., a novel moderate thermophilic planctomycete from a Kamchatka hot spring.</title>
        <authorList>
            <person name="Elcheninov A.G."/>
            <person name="Podosokorskaya O.A."/>
            <person name="Kovaleva O.L."/>
            <person name="Novikov A."/>
            <person name="Bonch-Osmolovskaya E.A."/>
            <person name="Toshchakov S.V."/>
            <person name="Kublanov I.V."/>
        </authorList>
    </citation>
    <scope>NUCLEOTIDE SEQUENCE [LARGE SCALE GENOMIC DNA]</scope>
    <source>
        <strain evidence="2 3">2918</strain>
    </source>
</reference>
<comment type="caution">
    <text evidence="2">The sequence shown here is derived from an EMBL/GenBank/DDBJ whole genome shotgun (WGS) entry which is preliminary data.</text>
</comment>
<dbReference type="RefSeq" id="WP_194537275.1">
    <property type="nucleotide sequence ID" value="NZ_JACEFB010000003.1"/>
</dbReference>
<name>A0A7V8VD64_9BACT</name>
<keyword evidence="3" id="KW-1185">Reference proteome</keyword>
<dbReference type="Pfam" id="PF00535">
    <property type="entry name" value="Glycos_transf_2"/>
    <property type="match status" value="1"/>
</dbReference>
<gene>
    <name evidence="2" type="ORF">H0921_06640</name>
</gene>
<dbReference type="Proteomes" id="UP000542342">
    <property type="component" value="Unassembled WGS sequence"/>
</dbReference>
<dbReference type="SUPFAM" id="SSF53448">
    <property type="entry name" value="Nucleotide-diphospho-sugar transferases"/>
    <property type="match status" value="1"/>
</dbReference>
<sequence>MSLVRGRHCRYSVLLPLEGDRNTLGQAIQAWQNQQGQSPLEVELILVTADVKAAVQARQRWPTVHILQESNANLSRLYDLAARAATGDVLIFTEAHCLPATDFLHRLQTVWEDLPCAGITAHIRPVCPNRLAEMDARLWEEGWCKLVCTPGEWRRFNVQGTALRRDIYLQLGGLPYQYDRFAEMLFAAQLRDAGYTIAYSSKLIMQHIFRGNLRDYISDIFAYVGGENRYRREIGQADQPGHSYVFPLPRDAHKEALLRELVQTLLRDLVGRGLWQRDGITLRLLRYAWLLWWNHGYRLLFRYRWQGRGAVVRCHLWRWLSRSRLEAAYRELWPSWSRFLRLADLLRDPPVPAEMPPECRFPAAAWPEELQCGLYAQERAEGQAFCWTGPLAVFRLPPSECPRKIELELLASAAPPHLEGIRVWYNGRRLPWKAIHYQRPRLSLFVPPVSASPCLILGCLPLQPWRYGVADSRELGLPVVTVSLQRENPAITLGHLARAA</sequence>
<dbReference type="InterPro" id="IPR001173">
    <property type="entry name" value="Glyco_trans_2-like"/>
</dbReference>
<dbReference type="InterPro" id="IPR029044">
    <property type="entry name" value="Nucleotide-diphossugar_trans"/>
</dbReference>
<protein>
    <submittedName>
        <fullName evidence="2">Glycosyltransferase</fullName>
    </submittedName>
</protein>
<proteinExistence type="predicted"/>
<organism evidence="2 3">
    <name type="scientific">Thermogemmata fonticola</name>
    <dbReference type="NCBI Taxonomy" id="2755323"/>
    <lineage>
        <taxon>Bacteria</taxon>
        <taxon>Pseudomonadati</taxon>
        <taxon>Planctomycetota</taxon>
        <taxon>Planctomycetia</taxon>
        <taxon>Gemmatales</taxon>
        <taxon>Gemmataceae</taxon>
        <taxon>Thermogemmata</taxon>
    </lineage>
</organism>
<accession>A0A7V8VD64</accession>
<evidence type="ECO:0000313" key="3">
    <source>
        <dbReference type="Proteomes" id="UP000542342"/>
    </source>
</evidence>
<feature type="domain" description="Glycosyltransferase 2-like" evidence="1">
    <location>
        <begin position="18"/>
        <end position="136"/>
    </location>
</feature>
<dbReference type="GO" id="GO:0016740">
    <property type="term" value="F:transferase activity"/>
    <property type="evidence" value="ECO:0007669"/>
    <property type="project" value="UniProtKB-KW"/>
</dbReference>